<sequence>MEPRSRETTPTKEDLDFIVDDGYKHDEDPDYIPKEKYVVTGSEFKRLTRNAKKLGAESLDYSTRKNNKYMATLPGGKKVHFGSPKYPDYTIHKDKDRRDKYLARATKIKNKQGDYENITQENIIFNEAKEYKVKDSKIKYKRIPIEVKYANNKKGPLVVESPVLFSFGVNEKKNQETNKLVGYSIPVCLWAKDSEPSNKEKAFFDVINNVTTLSQQYLESEYGPDLASSLSSPFYYKQEEYTDKKGKKKTRIDPSSAPILYAKLIYSEKSKKILSLFKTKGKKDLNPFKYINQYCNVKMALIIEGIFISKTITSLQIKVHECYVKPLKPRESLLTIEEEESEGEEINDQVVEDLLLSDKEEDE</sequence>
<keyword evidence="2" id="KW-1185">Reference proteome</keyword>
<proteinExistence type="predicted"/>
<dbReference type="InterPro" id="IPR024416">
    <property type="entry name" value="DUF2738"/>
</dbReference>
<organism evidence="1 2">
    <name type="scientific">Porites evermanni</name>
    <dbReference type="NCBI Taxonomy" id="104178"/>
    <lineage>
        <taxon>Eukaryota</taxon>
        <taxon>Metazoa</taxon>
        <taxon>Cnidaria</taxon>
        <taxon>Anthozoa</taxon>
        <taxon>Hexacorallia</taxon>
        <taxon>Scleractinia</taxon>
        <taxon>Fungiina</taxon>
        <taxon>Poritidae</taxon>
        <taxon>Porites</taxon>
    </lineage>
</organism>
<gene>
    <name evidence="1" type="ORF">PEVE_00026410</name>
</gene>
<comment type="caution">
    <text evidence="1">The sequence shown here is derived from an EMBL/GenBank/DDBJ whole genome shotgun (WGS) entry which is preliminary data.</text>
</comment>
<dbReference type="Pfam" id="PF19058">
    <property type="entry name" value="DUF5754"/>
    <property type="match status" value="1"/>
</dbReference>
<evidence type="ECO:0000313" key="1">
    <source>
        <dbReference type="EMBL" id="CAH3025556.1"/>
    </source>
</evidence>
<dbReference type="Pfam" id="PF10927">
    <property type="entry name" value="DUF2738"/>
    <property type="match status" value="1"/>
</dbReference>
<dbReference type="Proteomes" id="UP001159427">
    <property type="component" value="Unassembled WGS sequence"/>
</dbReference>
<dbReference type="InterPro" id="IPR043930">
    <property type="entry name" value="DUF5754"/>
</dbReference>
<dbReference type="EMBL" id="CALNXI010000358">
    <property type="protein sequence ID" value="CAH3025556.1"/>
    <property type="molecule type" value="Genomic_DNA"/>
</dbReference>
<name>A0ABN8M7G1_9CNID</name>
<evidence type="ECO:0000313" key="2">
    <source>
        <dbReference type="Proteomes" id="UP001159427"/>
    </source>
</evidence>
<protein>
    <submittedName>
        <fullName evidence="1">Uncharacterized protein</fullName>
    </submittedName>
</protein>
<reference evidence="1 2" key="1">
    <citation type="submission" date="2022-05" db="EMBL/GenBank/DDBJ databases">
        <authorList>
            <consortium name="Genoscope - CEA"/>
            <person name="William W."/>
        </authorList>
    </citation>
    <scope>NUCLEOTIDE SEQUENCE [LARGE SCALE GENOMIC DNA]</scope>
</reference>
<accession>A0ABN8M7G1</accession>